<dbReference type="EMBL" id="CP089285">
    <property type="protein sequence ID" value="UTO56544.1"/>
    <property type="molecule type" value="Genomic_DNA"/>
</dbReference>
<evidence type="ECO:0000256" key="1">
    <source>
        <dbReference type="ARBA" id="ARBA00022801"/>
    </source>
</evidence>
<keyword evidence="1 3" id="KW-0378">Hydrolase</keyword>
<evidence type="ECO:0000313" key="3">
    <source>
        <dbReference type="EMBL" id="UTO55623.1"/>
    </source>
</evidence>
<dbReference type="SUPFAM" id="SSF53474">
    <property type="entry name" value="alpha/beta-Hydrolases"/>
    <property type="match status" value="1"/>
</dbReference>
<dbReference type="AlphaFoldDB" id="A0A9Q9F469"/>
<dbReference type="Proteomes" id="UP001059985">
    <property type="component" value="Chromosome"/>
</dbReference>
<reference evidence="3" key="1">
    <citation type="journal article" date="2022" name="Microorganisms">
        <title>Assembly and Comparison of Ca. Neoehrlichia mikurensis Genomes.</title>
        <authorList>
            <person name="Azagi T."/>
            <person name="Dirks R.P."/>
            <person name="Yebra-Pimentel E.S."/>
            <person name="Schaap P.J."/>
            <person name="Koehorst J.J."/>
            <person name="Esser H.J."/>
            <person name="Sprong H."/>
        </authorList>
    </citation>
    <scope>NUCLEOTIDE SEQUENCE</scope>
    <source>
        <strain evidence="4">18-2804</strain>
        <strain evidence="3">18-2837</strain>
    </source>
</reference>
<dbReference type="InterPro" id="IPR022742">
    <property type="entry name" value="Hydrolase_4"/>
</dbReference>
<protein>
    <submittedName>
        <fullName evidence="3">Alpha/beta hydrolase</fullName>
    </submittedName>
</protein>
<dbReference type="GO" id="GO:0004553">
    <property type="term" value="F:hydrolase activity, hydrolyzing O-glycosyl compounds"/>
    <property type="evidence" value="ECO:0007669"/>
    <property type="project" value="TreeGrafter"/>
</dbReference>
<dbReference type="InterPro" id="IPR052382">
    <property type="entry name" value="ABHD10_acyl-thioesterase"/>
</dbReference>
<accession>A0A9Q9F469</accession>
<dbReference type="Gene3D" id="3.40.50.1820">
    <property type="entry name" value="alpha/beta hydrolase"/>
    <property type="match status" value="1"/>
</dbReference>
<dbReference type="GO" id="GO:0008474">
    <property type="term" value="F:palmitoyl-(protein) hydrolase activity"/>
    <property type="evidence" value="ECO:0007669"/>
    <property type="project" value="TreeGrafter"/>
</dbReference>
<organism evidence="3 5">
    <name type="scientific">Neoehrlichia mikurensis</name>
    <dbReference type="NCBI Taxonomy" id="89586"/>
    <lineage>
        <taxon>Bacteria</taxon>
        <taxon>Pseudomonadati</taxon>
        <taxon>Pseudomonadota</taxon>
        <taxon>Alphaproteobacteria</taxon>
        <taxon>Rickettsiales</taxon>
        <taxon>Anaplasmataceae</taxon>
        <taxon>Candidatus Neoehrlichia</taxon>
    </lineage>
</organism>
<dbReference type="EMBL" id="CP089286">
    <property type="protein sequence ID" value="UTO55623.1"/>
    <property type="molecule type" value="Genomic_DNA"/>
</dbReference>
<dbReference type="Proteomes" id="UP001059822">
    <property type="component" value="Chromosome"/>
</dbReference>
<feature type="domain" description="Serine aminopeptidase S33" evidence="2">
    <location>
        <begin position="45"/>
        <end position="238"/>
    </location>
</feature>
<dbReference type="PANTHER" id="PTHR16138">
    <property type="entry name" value="MYCOPHENOLIC ACID ACYL-GLUCURONIDE ESTERASE, MITOCHONDRIAL"/>
    <property type="match status" value="1"/>
</dbReference>
<evidence type="ECO:0000313" key="4">
    <source>
        <dbReference type="EMBL" id="UTO56544.1"/>
    </source>
</evidence>
<keyword evidence="6" id="KW-1185">Reference proteome</keyword>
<dbReference type="Pfam" id="PF12146">
    <property type="entry name" value="Hydrolase_4"/>
    <property type="match status" value="1"/>
</dbReference>
<proteinExistence type="predicted"/>
<evidence type="ECO:0000259" key="2">
    <source>
        <dbReference type="Pfam" id="PF12146"/>
    </source>
</evidence>
<dbReference type="PANTHER" id="PTHR16138:SF7">
    <property type="entry name" value="PALMITOYL-PROTEIN THIOESTERASE ABHD10, MITOCHONDRIAL"/>
    <property type="match status" value="1"/>
</dbReference>
<dbReference type="InterPro" id="IPR029058">
    <property type="entry name" value="AB_hydrolase_fold"/>
</dbReference>
<sequence>MMDSPSFLTLDHKNNHRIAYRQLKTNNNLPSILLLGGFGSSMYGEKATALYNYCKKCNLNLTVFDYLGHGNSSGNFIDYTINDWYQNCISIIESLTNGPQIIIGSSMGGWLMLLIALTHPSKVAGLIGLAPAPDFTENVIFAALTPEEKNLLQNNHPVTVTFTYSKDEDRSYNITNNFIKDGRKHLLLNNNNININCPIILIHGMNDLAIPYETSIHIAKKVTSTNVNLYLIKSGDHYLRDKHSLNLTFNSIQSLLAQH</sequence>
<name>A0A9Q9F469_9RICK</name>
<gene>
    <name evidence="4" type="ORF">LUA81_00845</name>
    <name evidence="3" type="ORF">LUA82_00845</name>
</gene>
<dbReference type="RefSeq" id="WP_254815644.1">
    <property type="nucleotide sequence ID" value="NZ_CP060793.1"/>
</dbReference>
<evidence type="ECO:0000313" key="6">
    <source>
        <dbReference type="Proteomes" id="UP001059985"/>
    </source>
</evidence>
<evidence type="ECO:0000313" key="5">
    <source>
        <dbReference type="Proteomes" id="UP001059822"/>
    </source>
</evidence>